<proteinExistence type="predicted"/>
<dbReference type="SUPFAM" id="SSF52833">
    <property type="entry name" value="Thioredoxin-like"/>
    <property type="match status" value="1"/>
</dbReference>
<dbReference type="Gene3D" id="3.40.30.10">
    <property type="entry name" value="Glutaredoxin"/>
    <property type="match status" value="1"/>
</dbReference>
<evidence type="ECO:0000313" key="2">
    <source>
        <dbReference type="EMBL" id="SEJ73702.1"/>
    </source>
</evidence>
<gene>
    <name evidence="2" type="ORF">SAMN05660742_11577</name>
</gene>
<dbReference type="Pfam" id="PF00462">
    <property type="entry name" value="Glutaredoxin"/>
    <property type="match status" value="1"/>
</dbReference>
<dbReference type="RefSeq" id="WP_019555484.1">
    <property type="nucleotide sequence ID" value="NZ_FNZK01000015.1"/>
</dbReference>
<dbReference type="InterPro" id="IPR051548">
    <property type="entry name" value="Grx-like_ET"/>
</dbReference>
<dbReference type="Proteomes" id="UP000199662">
    <property type="component" value="Unassembled WGS sequence"/>
</dbReference>
<dbReference type="PROSITE" id="PS00195">
    <property type="entry name" value="GLUTAREDOXIN_1"/>
    <property type="match status" value="1"/>
</dbReference>
<dbReference type="InterPro" id="IPR011911">
    <property type="entry name" value="GlrX_YruB"/>
</dbReference>
<dbReference type="AlphaFoldDB" id="A0A1H7BGN7"/>
<reference evidence="2 3" key="1">
    <citation type="submission" date="2016-10" db="EMBL/GenBank/DDBJ databases">
        <authorList>
            <person name="de Groot N.N."/>
        </authorList>
    </citation>
    <scope>NUCLEOTIDE SEQUENCE [LARGE SCALE GENOMIC DNA]</scope>
    <source>
        <strain evidence="2 3">DSM 2179</strain>
    </source>
</reference>
<dbReference type="InterPro" id="IPR036249">
    <property type="entry name" value="Thioredoxin-like_sf"/>
</dbReference>
<dbReference type="CDD" id="cd02976">
    <property type="entry name" value="NrdH"/>
    <property type="match status" value="1"/>
</dbReference>
<evidence type="ECO:0000313" key="3">
    <source>
        <dbReference type="Proteomes" id="UP000199662"/>
    </source>
</evidence>
<dbReference type="EMBL" id="FNZK01000015">
    <property type="protein sequence ID" value="SEJ73702.1"/>
    <property type="molecule type" value="Genomic_DNA"/>
</dbReference>
<accession>A0A1H7BGN7</accession>
<dbReference type="PANTHER" id="PTHR34386:SF1">
    <property type="entry name" value="GLUTAREDOXIN-LIKE PROTEIN NRDH"/>
    <property type="match status" value="1"/>
</dbReference>
<dbReference type="GO" id="GO:0009055">
    <property type="term" value="F:electron transfer activity"/>
    <property type="evidence" value="ECO:0007669"/>
    <property type="project" value="TreeGrafter"/>
</dbReference>
<evidence type="ECO:0000259" key="1">
    <source>
        <dbReference type="Pfam" id="PF00462"/>
    </source>
</evidence>
<dbReference type="PROSITE" id="PS51354">
    <property type="entry name" value="GLUTAREDOXIN_2"/>
    <property type="match status" value="1"/>
</dbReference>
<dbReference type="PANTHER" id="PTHR34386">
    <property type="entry name" value="GLUTAREDOXIN"/>
    <property type="match status" value="1"/>
</dbReference>
<organism evidence="2 3">
    <name type="scientific">Propionispira arboris</name>
    <dbReference type="NCBI Taxonomy" id="84035"/>
    <lineage>
        <taxon>Bacteria</taxon>
        <taxon>Bacillati</taxon>
        <taxon>Bacillota</taxon>
        <taxon>Negativicutes</taxon>
        <taxon>Selenomonadales</taxon>
        <taxon>Selenomonadaceae</taxon>
        <taxon>Propionispira</taxon>
    </lineage>
</organism>
<dbReference type="InterPro" id="IPR011767">
    <property type="entry name" value="GLR_AS"/>
</dbReference>
<dbReference type="InterPro" id="IPR002109">
    <property type="entry name" value="Glutaredoxin"/>
</dbReference>
<sequence>MVKIYSTPECPWCHKVKNYLKSKNVEYQDFNVEEDDAARDELYKLTNDLIVPVTTIDGSTYVTSFDKAKLDEMIGIN</sequence>
<dbReference type="STRING" id="84035.SAMN05660742_11577"/>
<feature type="domain" description="Glutaredoxin" evidence="1">
    <location>
        <begin position="2"/>
        <end position="58"/>
    </location>
</feature>
<keyword evidence="3" id="KW-1185">Reference proteome</keyword>
<protein>
    <submittedName>
        <fullName evidence="2">Glutaredoxin-like protein, YruB-family</fullName>
    </submittedName>
</protein>
<name>A0A1H7BGN7_9FIRM</name>
<dbReference type="GO" id="GO:0045454">
    <property type="term" value="P:cell redox homeostasis"/>
    <property type="evidence" value="ECO:0007669"/>
    <property type="project" value="TreeGrafter"/>
</dbReference>
<dbReference type="NCBIfam" id="TIGR02196">
    <property type="entry name" value="GlrX_YruB"/>
    <property type="match status" value="1"/>
</dbReference>